<organism evidence="3 4">
    <name type="scientific">Portunus trituberculatus</name>
    <name type="common">Swimming crab</name>
    <name type="synonym">Neptunus trituberculatus</name>
    <dbReference type="NCBI Taxonomy" id="210409"/>
    <lineage>
        <taxon>Eukaryota</taxon>
        <taxon>Metazoa</taxon>
        <taxon>Ecdysozoa</taxon>
        <taxon>Arthropoda</taxon>
        <taxon>Crustacea</taxon>
        <taxon>Multicrustacea</taxon>
        <taxon>Malacostraca</taxon>
        <taxon>Eumalacostraca</taxon>
        <taxon>Eucarida</taxon>
        <taxon>Decapoda</taxon>
        <taxon>Pleocyemata</taxon>
        <taxon>Brachyura</taxon>
        <taxon>Eubrachyura</taxon>
        <taxon>Portunoidea</taxon>
        <taxon>Portunidae</taxon>
        <taxon>Portuninae</taxon>
        <taxon>Portunus</taxon>
    </lineage>
</organism>
<keyword evidence="4" id="KW-1185">Reference proteome</keyword>
<keyword evidence="2" id="KW-0472">Membrane</keyword>
<feature type="transmembrane region" description="Helical" evidence="2">
    <location>
        <begin position="80"/>
        <end position="98"/>
    </location>
</feature>
<name>A0A5B7K6M9_PORTR</name>
<keyword evidence="2" id="KW-1133">Transmembrane helix</keyword>
<proteinExistence type="predicted"/>
<gene>
    <name evidence="3" type="ORF">E2C01_095801</name>
</gene>
<sequence>MTFAICRPSPVTFQRPVRSPRSPNKTPLPLPPPATPQEEEEEEEGGKRRIVGTSCRLISLTLTDPAHHQYLHHPHCTHHYCTAGSVIIASIIISLTLTDPAHHQYLHPRYMHHYCTAGSVVIASNITLKLIILKMKAV</sequence>
<evidence type="ECO:0000313" key="3">
    <source>
        <dbReference type="EMBL" id="MPD00335.1"/>
    </source>
</evidence>
<keyword evidence="2" id="KW-0812">Transmembrane</keyword>
<comment type="caution">
    <text evidence="3">The sequence shown here is derived from an EMBL/GenBank/DDBJ whole genome shotgun (WGS) entry which is preliminary data.</text>
</comment>
<dbReference type="AlphaFoldDB" id="A0A5B7K6M9"/>
<feature type="region of interest" description="Disordered" evidence="1">
    <location>
        <begin position="8"/>
        <end position="49"/>
    </location>
</feature>
<dbReference type="Proteomes" id="UP000324222">
    <property type="component" value="Unassembled WGS sequence"/>
</dbReference>
<accession>A0A5B7K6M9</accession>
<dbReference type="EMBL" id="VSRR010122431">
    <property type="protein sequence ID" value="MPD00335.1"/>
    <property type="molecule type" value="Genomic_DNA"/>
</dbReference>
<protein>
    <submittedName>
        <fullName evidence="3">Uncharacterized protein</fullName>
    </submittedName>
</protein>
<reference evidence="3 4" key="1">
    <citation type="submission" date="2019-05" db="EMBL/GenBank/DDBJ databases">
        <title>Another draft genome of Portunus trituberculatus and its Hox gene families provides insights of decapod evolution.</title>
        <authorList>
            <person name="Jeong J.-H."/>
            <person name="Song I."/>
            <person name="Kim S."/>
            <person name="Choi T."/>
            <person name="Kim D."/>
            <person name="Ryu S."/>
            <person name="Kim W."/>
        </authorList>
    </citation>
    <scope>NUCLEOTIDE SEQUENCE [LARGE SCALE GENOMIC DNA]</scope>
    <source>
        <tissue evidence="3">Muscle</tissue>
    </source>
</reference>
<evidence type="ECO:0000256" key="2">
    <source>
        <dbReference type="SAM" id="Phobius"/>
    </source>
</evidence>
<evidence type="ECO:0000313" key="4">
    <source>
        <dbReference type="Proteomes" id="UP000324222"/>
    </source>
</evidence>
<feature type="compositionally biased region" description="Pro residues" evidence="1">
    <location>
        <begin position="26"/>
        <end position="35"/>
    </location>
</feature>
<feature type="transmembrane region" description="Helical" evidence="2">
    <location>
        <begin position="110"/>
        <end position="132"/>
    </location>
</feature>
<evidence type="ECO:0000256" key="1">
    <source>
        <dbReference type="SAM" id="MobiDB-lite"/>
    </source>
</evidence>